<reference evidence="2 3" key="1">
    <citation type="journal article" date="2013" name="ISME J.">
        <title>Comparative genomics of pathogenic lineages of Vibrio nigripulchritudo identifies virulence-associated traits.</title>
        <authorList>
            <person name="Goudenege D."/>
            <person name="Labreuche Y."/>
            <person name="Krin E."/>
            <person name="Ansquer D."/>
            <person name="Mangenot S."/>
            <person name="Calteau A."/>
            <person name="Medigue C."/>
            <person name="Mazel D."/>
            <person name="Polz M.F."/>
            <person name="Le Roux F."/>
        </authorList>
    </citation>
    <scope>NUCLEOTIDE SEQUENCE [LARGE SCALE GENOMIC DNA]</scope>
    <source>
        <strain evidence="2 3">SOn1</strain>
    </source>
</reference>
<accession>A0AAV2VZM4</accession>
<dbReference type="Proteomes" id="UP000018211">
    <property type="component" value="Unassembled WGS sequence"/>
</dbReference>
<dbReference type="Pfam" id="PF07791">
    <property type="entry name" value="Imm11"/>
    <property type="match status" value="1"/>
</dbReference>
<dbReference type="RefSeq" id="WP_022614085.1">
    <property type="nucleotide sequence ID" value="NZ_LK391966.1"/>
</dbReference>
<evidence type="ECO:0000313" key="3">
    <source>
        <dbReference type="Proteomes" id="UP000018211"/>
    </source>
</evidence>
<dbReference type="AlphaFoldDB" id="A0AAV2VZM4"/>
<organism evidence="2 3">
    <name type="scientific">Vibrio nigripulchritudo SOn1</name>
    <dbReference type="NCBI Taxonomy" id="1238450"/>
    <lineage>
        <taxon>Bacteria</taxon>
        <taxon>Pseudomonadati</taxon>
        <taxon>Pseudomonadota</taxon>
        <taxon>Gammaproteobacteria</taxon>
        <taxon>Vibrionales</taxon>
        <taxon>Vibrionaceae</taxon>
        <taxon>Vibrio</taxon>
    </lineage>
</organism>
<dbReference type="EMBL" id="CAOF01000199">
    <property type="protein sequence ID" value="CCO50215.1"/>
    <property type="molecule type" value="Genomic_DNA"/>
</dbReference>
<protein>
    <recommendedName>
        <fullName evidence="1">Immunity MXAN-0049 protein domain-containing protein</fullName>
    </recommendedName>
</protein>
<feature type="domain" description="Immunity MXAN-0049 protein" evidence="1">
    <location>
        <begin position="54"/>
        <end position="177"/>
    </location>
</feature>
<gene>
    <name evidence="2" type="ORF">VIBNISOn1_p0052</name>
</gene>
<proteinExistence type="predicted"/>
<evidence type="ECO:0000313" key="2">
    <source>
        <dbReference type="EMBL" id="CCO50215.1"/>
    </source>
</evidence>
<sequence length="179" mass="20707">MYFELQEYYHRDVFFVYSESNTIDYIDALDGSIPGDTELSYEVDELDIKVSDYDLLPTLGLPLVSRRFLVQCQDLIGREIAVFPVTIQDKKGRKNRLFSAMFVLNSFECVDRERSVIKKKTYRTGTQILRITQLFLNTSCIGKASIFRVTESPNKTLVTEGFKNRCTGLKGFYFTEVDQ</sequence>
<comment type="caution">
    <text evidence="2">The sequence shown here is derived from an EMBL/GenBank/DDBJ whole genome shotgun (WGS) entry which is preliminary data.</text>
</comment>
<name>A0AAV2VZM4_9VIBR</name>
<evidence type="ECO:0000259" key="1">
    <source>
        <dbReference type="Pfam" id="PF07791"/>
    </source>
</evidence>
<dbReference type="InterPro" id="IPR012433">
    <property type="entry name" value="Imm11"/>
</dbReference>